<dbReference type="InterPro" id="IPR050229">
    <property type="entry name" value="GlpE_sulfurtransferase"/>
</dbReference>
<sequence>MTTKNQTKNNLSFEDYIQEQRVNEFSLQVIDVRSQHDFEQAPIVLKHCINLPYSTLDTNLRLLDHHKPVYVVCQQGCEDSASTHACSILSKHGFQCTCIEGGFNEINKRLSSSDSNTNMTMKKDQDTLIPFVLENRDSHPSWPLERQARFTSGFLTLSGLLGYSLSRNKLFLLGSSSLAAGAVFSALTDSCGLAKVLKMMPWNKNNYRWL</sequence>
<protein>
    <recommendedName>
        <fullName evidence="1">Rhodanese domain-containing protein</fullName>
    </recommendedName>
</protein>
<dbReference type="PANTHER" id="PTHR43031:SF1">
    <property type="entry name" value="PYRIDINE NUCLEOTIDE-DISULPHIDE OXIDOREDUCTASE"/>
    <property type="match status" value="1"/>
</dbReference>
<proteinExistence type="predicted"/>
<evidence type="ECO:0000313" key="3">
    <source>
        <dbReference type="Proteomes" id="UP000816034"/>
    </source>
</evidence>
<name>A0AA88GBP2_NAELO</name>
<evidence type="ECO:0000313" key="2">
    <source>
        <dbReference type="EMBL" id="KAG2374687.1"/>
    </source>
</evidence>
<dbReference type="RefSeq" id="XP_044543861.1">
    <property type="nucleotide sequence ID" value="XM_044685975.1"/>
</dbReference>
<dbReference type="Proteomes" id="UP000816034">
    <property type="component" value="Unassembled WGS sequence"/>
</dbReference>
<organism evidence="2 3">
    <name type="scientific">Naegleria lovaniensis</name>
    <name type="common">Amoeba</name>
    <dbReference type="NCBI Taxonomy" id="51637"/>
    <lineage>
        <taxon>Eukaryota</taxon>
        <taxon>Discoba</taxon>
        <taxon>Heterolobosea</taxon>
        <taxon>Tetramitia</taxon>
        <taxon>Eutetramitia</taxon>
        <taxon>Vahlkampfiidae</taxon>
        <taxon>Naegleria</taxon>
    </lineage>
</organism>
<dbReference type="CDD" id="cd00158">
    <property type="entry name" value="RHOD"/>
    <property type="match status" value="1"/>
</dbReference>
<dbReference type="Gene3D" id="6.10.140.1340">
    <property type="match status" value="1"/>
</dbReference>
<dbReference type="Pfam" id="PF00581">
    <property type="entry name" value="Rhodanese"/>
    <property type="match status" value="1"/>
</dbReference>
<evidence type="ECO:0000259" key="1">
    <source>
        <dbReference type="PROSITE" id="PS50206"/>
    </source>
</evidence>
<dbReference type="GeneID" id="68102885"/>
<dbReference type="PROSITE" id="PS50206">
    <property type="entry name" value="RHODANESE_3"/>
    <property type="match status" value="1"/>
</dbReference>
<dbReference type="PANTHER" id="PTHR43031">
    <property type="entry name" value="FAD-DEPENDENT OXIDOREDUCTASE"/>
    <property type="match status" value="1"/>
</dbReference>
<dbReference type="EMBL" id="PYSW02000043">
    <property type="protein sequence ID" value="KAG2374687.1"/>
    <property type="molecule type" value="Genomic_DNA"/>
</dbReference>
<dbReference type="InterPro" id="IPR036873">
    <property type="entry name" value="Rhodanese-like_dom_sf"/>
</dbReference>
<feature type="domain" description="Rhodanese" evidence="1">
    <location>
        <begin position="23"/>
        <end position="112"/>
    </location>
</feature>
<dbReference type="Gene3D" id="3.40.250.10">
    <property type="entry name" value="Rhodanese-like domain"/>
    <property type="match status" value="1"/>
</dbReference>
<keyword evidence="3" id="KW-1185">Reference proteome</keyword>
<comment type="caution">
    <text evidence="2">The sequence shown here is derived from an EMBL/GenBank/DDBJ whole genome shotgun (WGS) entry which is preliminary data.</text>
</comment>
<reference evidence="2 3" key="1">
    <citation type="journal article" date="2018" name="BMC Genomics">
        <title>The genome of Naegleria lovaniensis, the basis for a comparative approach to unravel pathogenicity factors of the human pathogenic amoeba N. fowleri.</title>
        <authorList>
            <person name="Liechti N."/>
            <person name="Schurch N."/>
            <person name="Bruggmann R."/>
            <person name="Wittwer M."/>
        </authorList>
    </citation>
    <scope>NUCLEOTIDE SEQUENCE [LARGE SCALE GENOMIC DNA]</scope>
    <source>
        <strain evidence="2 3">ATCC 30569</strain>
    </source>
</reference>
<dbReference type="SMART" id="SM00450">
    <property type="entry name" value="RHOD"/>
    <property type="match status" value="1"/>
</dbReference>
<gene>
    <name evidence="2" type="ORF">C9374_010431</name>
</gene>
<dbReference type="AlphaFoldDB" id="A0AA88GBP2"/>
<dbReference type="SUPFAM" id="SSF52821">
    <property type="entry name" value="Rhodanese/Cell cycle control phosphatase"/>
    <property type="match status" value="1"/>
</dbReference>
<accession>A0AA88GBP2</accession>
<dbReference type="InterPro" id="IPR001763">
    <property type="entry name" value="Rhodanese-like_dom"/>
</dbReference>